<dbReference type="Gene3D" id="3.40.50.300">
    <property type="entry name" value="P-loop containing nucleotide triphosphate hydrolases"/>
    <property type="match status" value="1"/>
</dbReference>
<dbReference type="EMBL" id="AGNL01048171">
    <property type="protein sequence ID" value="EJK45887.1"/>
    <property type="molecule type" value="Genomic_DNA"/>
</dbReference>
<dbReference type="AlphaFoldDB" id="K0RH08"/>
<dbReference type="SUPFAM" id="SSF52540">
    <property type="entry name" value="P-loop containing nucleoside triphosphate hydrolases"/>
    <property type="match status" value="1"/>
</dbReference>
<feature type="non-terminal residue" evidence="5">
    <location>
        <position position="1"/>
    </location>
</feature>
<dbReference type="InterPro" id="IPR000863">
    <property type="entry name" value="Sulfotransferase_dom"/>
</dbReference>
<feature type="region of interest" description="Disordered" evidence="3">
    <location>
        <begin position="1"/>
        <end position="31"/>
    </location>
</feature>
<evidence type="ECO:0000313" key="5">
    <source>
        <dbReference type="EMBL" id="EJK45887.1"/>
    </source>
</evidence>
<name>K0RH08_THAOC</name>
<evidence type="ECO:0000313" key="6">
    <source>
        <dbReference type="Proteomes" id="UP000266841"/>
    </source>
</evidence>
<feature type="domain" description="Sulfotransferase" evidence="4">
    <location>
        <begin position="151"/>
        <end position="387"/>
    </location>
</feature>
<dbReference type="OMA" id="YLAMARN"/>
<comment type="similarity">
    <text evidence="1">Belongs to the sulfotransferase 1 family.</text>
</comment>
<dbReference type="Pfam" id="PF00685">
    <property type="entry name" value="Sulfotransfer_1"/>
    <property type="match status" value="1"/>
</dbReference>
<protein>
    <recommendedName>
        <fullName evidence="4">Sulfotransferase domain-containing protein</fullName>
    </recommendedName>
</protein>
<evidence type="ECO:0000259" key="4">
    <source>
        <dbReference type="Pfam" id="PF00685"/>
    </source>
</evidence>
<evidence type="ECO:0000256" key="2">
    <source>
        <dbReference type="ARBA" id="ARBA00022679"/>
    </source>
</evidence>
<accession>K0RH08</accession>
<dbReference type="Proteomes" id="UP000266841">
    <property type="component" value="Unassembled WGS sequence"/>
</dbReference>
<sequence length="459" mass="51255">RREAARAGGRGCAEGGRGDEVRDGRTDRGRGDHVSCIAVTATPTPYRPGAGPWALFSFERDGGDIDRMVVQLLTDSAEGFKAMTLPRKIGTLVLGLAVAIGTVGKYSPHLFMHLPFPFSIILWDVTGNEMPPYFMKDAWAENEIDSWTKDGDLVVATGAKSGTTFMLYCTHQIRTKGADAKDELWPDVSITTPWPDLRHSRAGTWAEQKDRLNTTLVDGKKMSFFWDNPEYPMRIFKSHYGPPVLPVRKTSGKKIKYLAMARNGVDVLASFVPFYSSHTEEFRNLWGGFPPEVPTAEGMCDENCQTVKDLMPGGVMSHTYFEYIMSWWPYRDDPNVLFLHYSDVRKDLKGSVEKIAKFMDVSLTSAELKKVTKQCSLEHMKSVDKFGYLMPLNTDGAGLWDASKDTITTKGAMTVTGGVGTGKARFTDNVKEMWKKAEEDKFGHDPKLLKWAREGGPFN</sequence>
<proteinExistence type="inferred from homology"/>
<comment type="caution">
    <text evidence="5">The sequence shown here is derived from an EMBL/GenBank/DDBJ whole genome shotgun (WGS) entry which is preliminary data.</text>
</comment>
<keyword evidence="6" id="KW-1185">Reference proteome</keyword>
<reference evidence="5 6" key="1">
    <citation type="journal article" date="2012" name="Genome Biol.">
        <title>Genome and low-iron response of an oceanic diatom adapted to chronic iron limitation.</title>
        <authorList>
            <person name="Lommer M."/>
            <person name="Specht M."/>
            <person name="Roy A.S."/>
            <person name="Kraemer L."/>
            <person name="Andreson R."/>
            <person name="Gutowska M.A."/>
            <person name="Wolf J."/>
            <person name="Bergner S.V."/>
            <person name="Schilhabel M.B."/>
            <person name="Klostermeier U.C."/>
            <person name="Beiko R.G."/>
            <person name="Rosenstiel P."/>
            <person name="Hippler M."/>
            <person name="Laroche J."/>
        </authorList>
    </citation>
    <scope>NUCLEOTIDE SEQUENCE [LARGE SCALE GENOMIC DNA]</scope>
    <source>
        <strain evidence="5 6">CCMP1005</strain>
    </source>
</reference>
<feature type="compositionally biased region" description="Basic and acidic residues" evidence="3">
    <location>
        <begin position="16"/>
        <end position="31"/>
    </location>
</feature>
<evidence type="ECO:0000256" key="1">
    <source>
        <dbReference type="ARBA" id="ARBA00005771"/>
    </source>
</evidence>
<dbReference type="PANTHER" id="PTHR11783">
    <property type="entry name" value="SULFOTRANSFERASE SULT"/>
    <property type="match status" value="1"/>
</dbReference>
<dbReference type="OrthoDB" id="205623at2759"/>
<dbReference type="GO" id="GO:0008146">
    <property type="term" value="F:sulfotransferase activity"/>
    <property type="evidence" value="ECO:0007669"/>
    <property type="project" value="InterPro"/>
</dbReference>
<dbReference type="eggNOG" id="KOG1584">
    <property type="taxonomic scope" value="Eukaryota"/>
</dbReference>
<gene>
    <name evidence="5" type="ORF">THAOC_35477</name>
</gene>
<keyword evidence="2" id="KW-0808">Transferase</keyword>
<evidence type="ECO:0000256" key="3">
    <source>
        <dbReference type="SAM" id="MobiDB-lite"/>
    </source>
</evidence>
<organism evidence="5 6">
    <name type="scientific">Thalassiosira oceanica</name>
    <name type="common">Marine diatom</name>
    <dbReference type="NCBI Taxonomy" id="159749"/>
    <lineage>
        <taxon>Eukaryota</taxon>
        <taxon>Sar</taxon>
        <taxon>Stramenopiles</taxon>
        <taxon>Ochrophyta</taxon>
        <taxon>Bacillariophyta</taxon>
        <taxon>Coscinodiscophyceae</taxon>
        <taxon>Thalassiosirophycidae</taxon>
        <taxon>Thalassiosirales</taxon>
        <taxon>Thalassiosiraceae</taxon>
        <taxon>Thalassiosira</taxon>
    </lineage>
</organism>
<dbReference type="InterPro" id="IPR027417">
    <property type="entry name" value="P-loop_NTPase"/>
</dbReference>